<dbReference type="AlphaFoldDB" id="A0A8H7C415"/>
<reference evidence="1 2" key="1">
    <citation type="journal article" name="Sci. Rep.">
        <title>Telomere-to-telomere assembled and centromere annotated genomes of the two main subspecies of the button mushroom Agaricus bisporus reveal especially polymorphic chromosome ends.</title>
        <authorList>
            <person name="Sonnenberg A.S.M."/>
            <person name="Sedaghat-Telgerd N."/>
            <person name="Lavrijssen B."/>
            <person name="Ohm R.A."/>
            <person name="Hendrickx P.M."/>
            <person name="Scholtmeijer K."/>
            <person name="Baars J.J.P."/>
            <person name="van Peer A."/>
        </authorList>
    </citation>
    <scope>NUCLEOTIDE SEQUENCE [LARGE SCALE GENOMIC DNA]</scope>
    <source>
        <strain evidence="1 2">H119_p4</strain>
    </source>
</reference>
<name>A0A8H7C415_AGABI</name>
<proteinExistence type="predicted"/>
<gene>
    <name evidence="1" type="ORF">Agabi119p4_9650</name>
</gene>
<accession>A0A8H7C415</accession>
<evidence type="ECO:0000313" key="2">
    <source>
        <dbReference type="Proteomes" id="UP000629468"/>
    </source>
</evidence>
<comment type="caution">
    <text evidence="1">The sequence shown here is derived from an EMBL/GenBank/DDBJ whole genome shotgun (WGS) entry which is preliminary data.</text>
</comment>
<organism evidence="1 2">
    <name type="scientific">Agaricus bisporus var. burnettii</name>
    <dbReference type="NCBI Taxonomy" id="192524"/>
    <lineage>
        <taxon>Eukaryota</taxon>
        <taxon>Fungi</taxon>
        <taxon>Dikarya</taxon>
        <taxon>Basidiomycota</taxon>
        <taxon>Agaricomycotina</taxon>
        <taxon>Agaricomycetes</taxon>
        <taxon>Agaricomycetidae</taxon>
        <taxon>Agaricales</taxon>
        <taxon>Agaricineae</taxon>
        <taxon>Agaricaceae</taxon>
        <taxon>Agaricus</taxon>
    </lineage>
</organism>
<dbReference type="EMBL" id="JABXXO010000013">
    <property type="protein sequence ID" value="KAF7761658.1"/>
    <property type="molecule type" value="Genomic_DNA"/>
</dbReference>
<evidence type="ECO:0000313" key="1">
    <source>
        <dbReference type="EMBL" id="KAF7761658.1"/>
    </source>
</evidence>
<protein>
    <submittedName>
        <fullName evidence="1">Uncharacterized protein</fullName>
    </submittedName>
</protein>
<sequence length="277" mass="31518">MRRARISNGFAKVVEKYGKDFPEVGNIYTTKWDGFMARWNGDTGILQSSKNLAAEVSAALRSYGINLGIVADIKTEQAFEDAKLELKDYVEKRRIHIATEVGDRSRGLKNDIHEFSKDFTKYIEVQKQKIVVNAKQYQAQVDELNNQMLSTVPANFLTDVIVQRNTTQQKLDAALTNRKRMFDNQMALLAMQATLDIYKPDFDDICRKIHIFAIIWAFTTEQSTKMNVALGEGIKVLTSKKFQVKLKLLIAQIEPLKEGMQQYATQLTPPKASSNEE</sequence>
<dbReference type="Proteomes" id="UP000629468">
    <property type="component" value="Unassembled WGS sequence"/>
</dbReference>